<comment type="catalytic activity">
    <reaction evidence="6">
        <text>ATP + H2O = ADP + phosphate + H(+)</text>
        <dbReference type="Rhea" id="RHEA:13065"/>
        <dbReference type="ChEBI" id="CHEBI:15377"/>
        <dbReference type="ChEBI" id="CHEBI:15378"/>
        <dbReference type="ChEBI" id="CHEBI:30616"/>
        <dbReference type="ChEBI" id="CHEBI:43474"/>
        <dbReference type="ChEBI" id="CHEBI:456216"/>
        <dbReference type="EC" id="3.6.4.13"/>
    </reaction>
</comment>
<feature type="region of interest" description="Disordered" evidence="7">
    <location>
        <begin position="680"/>
        <end position="737"/>
    </location>
</feature>
<evidence type="ECO:0000259" key="8">
    <source>
        <dbReference type="PROSITE" id="PS51192"/>
    </source>
</evidence>
<feature type="region of interest" description="Disordered" evidence="7">
    <location>
        <begin position="1"/>
        <end position="30"/>
    </location>
</feature>
<sequence length="815" mass="88935">MARRSAPPGSGPAYYSGAPMRRGALRDPNESGFSAFMREEIWAPEKLPGNLSILTGVAVFFGGIAAMRTNGSRPSKPFSKGNSANAPSPSRKRLVKDLTPRSRTKSAGKLVVAPPPPPPPPPPVRDQAPHTGAEDKLKSHAEHKVRVRQAIERKRSRNAKPTETNRGGWHAKERSLGGYKQKSVASPAIDIPDFDQPWRTTKDQLHKRSYRDDTFGIKKDGDSTRGSDVAGDTNASRKPHVYNPLSDEFDVSAKSESTRNLPTEFTSPPLMEGLLTSVLDVLGPHARPTPIQALSLKHVVNQPPSSVSGGVASTRPSDEDSGQWKQYLLASETGSGKSIAYLLPMLQDLKLSELRPNTACTEEVGSNSRPKKKLPLNPRALVLAPTHELARQLSSFSKALLHGIKLRVFCASQANLPSTPKRSATASKMAKEFEALVSTDADDDAASSALGPLSKKAARPVDVVVGTSSKILSLIKGRGWDYEQPNIEDTWDKDEHGRTIKPRTFTVGEPQMGLERVEWVVVDEADVLFDPDFQDQTKLILSAISEARGQPIEESSNVKPEPSSPSPINYPFNLLLSTATIPSALAWYLDTYHPALTRLASPNLHHLPSTLKTEYSSWTGGNRNADIERRLRRVWMEDALKGNDKKSKVLIFCNKNTKVEDLGRYLKEKGVANVALTSSGDMRKRGSNHHLDGFLRERERERPAVVSDGEEASLDPAPTSGLDSEKATGVSSGDVSEDPHVMITTSLLSRGLDFSPEIKHVFIVDEPRNMVDFLHRAGRSGRAGEQGKVIVFGKTKGRGSSKAKDMRKRVGALVA</sequence>
<dbReference type="InterPro" id="IPR001650">
    <property type="entry name" value="Helicase_C-like"/>
</dbReference>
<dbReference type="SUPFAM" id="SSF52540">
    <property type="entry name" value="P-loop containing nucleoside triphosphate hydrolases"/>
    <property type="match status" value="1"/>
</dbReference>
<evidence type="ECO:0000256" key="7">
    <source>
        <dbReference type="SAM" id="MobiDB-lite"/>
    </source>
</evidence>
<dbReference type="PROSITE" id="PS51192">
    <property type="entry name" value="HELICASE_ATP_BIND_1"/>
    <property type="match status" value="1"/>
</dbReference>
<dbReference type="GeneID" id="24094883"/>
<dbReference type="HOGENOM" id="CLU_003041_18_1_1"/>
<proteinExistence type="predicted"/>
<evidence type="ECO:0000256" key="6">
    <source>
        <dbReference type="ARBA" id="ARBA00047984"/>
    </source>
</evidence>
<dbReference type="Proteomes" id="UP000006352">
    <property type="component" value="Unassembled WGS sequence"/>
</dbReference>
<dbReference type="EMBL" id="HE796958">
    <property type="protein sequence ID" value="CCL99972.1"/>
    <property type="molecule type" value="Genomic_DNA"/>
</dbReference>
<dbReference type="RefSeq" id="XP_012179255.1">
    <property type="nucleotide sequence ID" value="XM_012323865.1"/>
</dbReference>
<keyword evidence="4" id="KW-0347">Helicase</keyword>
<evidence type="ECO:0000256" key="3">
    <source>
        <dbReference type="ARBA" id="ARBA00022801"/>
    </source>
</evidence>
<evidence type="ECO:0000259" key="9">
    <source>
        <dbReference type="PROSITE" id="PS51194"/>
    </source>
</evidence>
<feature type="region of interest" description="Disordered" evidence="7">
    <location>
        <begin position="302"/>
        <end position="321"/>
    </location>
</feature>
<accession>J4HU77</accession>
<feature type="compositionally biased region" description="Basic and acidic residues" evidence="7">
    <location>
        <begin position="132"/>
        <end position="153"/>
    </location>
</feature>
<dbReference type="OrthoDB" id="10256233at2759"/>
<dbReference type="GO" id="GO:0003724">
    <property type="term" value="F:RNA helicase activity"/>
    <property type="evidence" value="ECO:0007669"/>
    <property type="project" value="UniProtKB-EC"/>
</dbReference>
<feature type="domain" description="Helicase ATP-binding" evidence="8">
    <location>
        <begin position="318"/>
        <end position="599"/>
    </location>
</feature>
<dbReference type="PANTHER" id="PTHR47960">
    <property type="entry name" value="DEAD-BOX ATP-DEPENDENT RNA HELICASE 50"/>
    <property type="match status" value="1"/>
</dbReference>
<dbReference type="InterPro" id="IPR027417">
    <property type="entry name" value="P-loop_NTPase"/>
</dbReference>
<dbReference type="InterPro" id="IPR014001">
    <property type="entry name" value="Helicase_ATP-bd"/>
</dbReference>
<protein>
    <recommendedName>
        <fullName evidence="1">RNA helicase</fullName>
        <ecNumber evidence="1">3.6.4.13</ecNumber>
    </recommendedName>
</protein>
<dbReference type="InParanoid" id="J4HU77"/>
<keyword evidence="2" id="KW-0547">Nucleotide-binding</keyword>
<dbReference type="STRING" id="599839.J4HU77"/>
<evidence type="ECO:0000256" key="2">
    <source>
        <dbReference type="ARBA" id="ARBA00022741"/>
    </source>
</evidence>
<dbReference type="GO" id="GO:0003676">
    <property type="term" value="F:nucleic acid binding"/>
    <property type="evidence" value="ECO:0007669"/>
    <property type="project" value="InterPro"/>
</dbReference>
<feature type="region of interest" description="Disordered" evidence="7">
    <location>
        <begin position="70"/>
        <end position="246"/>
    </location>
</feature>
<reference evidence="10 11" key="1">
    <citation type="journal article" date="2012" name="Appl. Environ. Microbiol.">
        <title>Short-read sequencing for genomic analysis of the brown rot fungus Fibroporia radiculosa.</title>
        <authorList>
            <person name="Tang J.D."/>
            <person name="Perkins A.D."/>
            <person name="Sonstegard T.S."/>
            <person name="Schroeder S.G."/>
            <person name="Burgess S.C."/>
            <person name="Diehl S.V."/>
        </authorList>
    </citation>
    <scope>NUCLEOTIDE SEQUENCE [LARGE SCALE GENOMIC DNA]</scope>
    <source>
        <strain evidence="10 11">TFFH 294</strain>
    </source>
</reference>
<dbReference type="EC" id="3.6.4.13" evidence="1"/>
<evidence type="ECO:0000256" key="5">
    <source>
        <dbReference type="ARBA" id="ARBA00022840"/>
    </source>
</evidence>
<evidence type="ECO:0000313" key="10">
    <source>
        <dbReference type="EMBL" id="CCL99972.1"/>
    </source>
</evidence>
<feature type="compositionally biased region" description="Basic and acidic residues" evidence="7">
    <location>
        <begin position="681"/>
        <end position="703"/>
    </location>
</feature>
<dbReference type="AlphaFoldDB" id="J4HU77"/>
<organism evidence="10 11">
    <name type="scientific">Fibroporia radiculosa</name>
    <dbReference type="NCBI Taxonomy" id="599839"/>
    <lineage>
        <taxon>Eukaryota</taxon>
        <taxon>Fungi</taxon>
        <taxon>Dikarya</taxon>
        <taxon>Basidiomycota</taxon>
        <taxon>Agaricomycotina</taxon>
        <taxon>Agaricomycetes</taxon>
        <taxon>Polyporales</taxon>
        <taxon>Fibroporiaceae</taxon>
        <taxon>Fibroporia</taxon>
    </lineage>
</organism>
<feature type="compositionally biased region" description="Basic and acidic residues" evidence="7">
    <location>
        <begin position="200"/>
        <end position="225"/>
    </location>
</feature>
<keyword evidence="3" id="KW-0378">Hydrolase</keyword>
<dbReference type="Pfam" id="PF00271">
    <property type="entry name" value="Helicase_C"/>
    <property type="match status" value="1"/>
</dbReference>
<feature type="domain" description="Helicase C-terminal" evidence="9">
    <location>
        <begin position="626"/>
        <end position="815"/>
    </location>
</feature>
<evidence type="ECO:0000313" key="11">
    <source>
        <dbReference type="Proteomes" id="UP000006352"/>
    </source>
</evidence>
<name>J4HU77_9APHY</name>
<feature type="compositionally biased region" description="Pro residues" evidence="7">
    <location>
        <begin position="113"/>
        <end position="124"/>
    </location>
</feature>
<dbReference type="GO" id="GO:0016787">
    <property type="term" value="F:hydrolase activity"/>
    <property type="evidence" value="ECO:0007669"/>
    <property type="project" value="UniProtKB-KW"/>
</dbReference>
<keyword evidence="11" id="KW-1185">Reference proteome</keyword>
<evidence type="ECO:0000256" key="1">
    <source>
        <dbReference type="ARBA" id="ARBA00012552"/>
    </source>
</evidence>
<gene>
    <name evidence="10" type="ORF">FIBRA_01997</name>
</gene>
<dbReference type="SMART" id="SM00490">
    <property type="entry name" value="HELICc"/>
    <property type="match status" value="1"/>
</dbReference>
<dbReference type="InterPro" id="IPR011545">
    <property type="entry name" value="DEAD/DEAH_box_helicase_dom"/>
</dbReference>
<dbReference type="PROSITE" id="PS51194">
    <property type="entry name" value="HELICASE_CTER"/>
    <property type="match status" value="1"/>
</dbReference>
<keyword evidence="5" id="KW-0067">ATP-binding</keyword>
<dbReference type="GO" id="GO:0005524">
    <property type="term" value="F:ATP binding"/>
    <property type="evidence" value="ECO:0007669"/>
    <property type="project" value="UniProtKB-KW"/>
</dbReference>
<evidence type="ECO:0000256" key="4">
    <source>
        <dbReference type="ARBA" id="ARBA00022806"/>
    </source>
</evidence>
<dbReference type="Gene3D" id="3.40.50.300">
    <property type="entry name" value="P-loop containing nucleotide triphosphate hydrolases"/>
    <property type="match status" value="2"/>
</dbReference>
<dbReference type="SMART" id="SM00487">
    <property type="entry name" value="DEXDc"/>
    <property type="match status" value="1"/>
</dbReference>
<dbReference type="Pfam" id="PF00270">
    <property type="entry name" value="DEAD"/>
    <property type="match status" value="1"/>
</dbReference>